<proteinExistence type="predicted"/>
<dbReference type="InParanoid" id="C5L8U2"/>
<evidence type="ECO:0000256" key="2">
    <source>
        <dbReference type="SAM" id="MobiDB-lite"/>
    </source>
</evidence>
<keyword evidence="4" id="KW-1185">Reference proteome</keyword>
<dbReference type="OrthoDB" id="441044at2759"/>
<sequence length="487" mass="57181">MAGELNMSQRGESYRRDGSSSTYFGEPKSEPTLTQQQNQPLKSDDSGLYVDMMKSEGVRKEFLAEVQGRRRLEQLKAEQRLIKLDEDRANRLAKMQLENQLMQQKALKYKAESASRKQLVDELEELMIKKQQEEIQRLLREKAAAEKDKQARIESSQGRQQCKESNLEEDRVKEVERKAMLDARRAEVTLQRANALKQLNKEIVDKRQRQINVQERLEASRNNNEAARERYRRERERKHIIEDVQKPFLLAEDKQRAAIKLQKEKKLEDARAAAHERAVLKERLASMDTVRQSNIKAKDEDRERRMKEQALMGGSESLSLDDPFFTAGSRKVETHGNGAPQGYGLVRMEEVLAKDHENPRDRKSANDAEHKNCHKEREITEDRREQETLQKGLKYREMEEVRRLEEWKASEQQRKEKRALIRSELERCRDETVRATQAKKISDYEITNRLEKAREQKEKERETTRNSQLHTRLRSVSNAMAIPHLIA</sequence>
<evidence type="ECO:0000313" key="3">
    <source>
        <dbReference type="EMBL" id="EER06800.1"/>
    </source>
</evidence>
<accession>C5L8U2</accession>
<dbReference type="Proteomes" id="UP000007800">
    <property type="component" value="Unassembled WGS sequence"/>
</dbReference>
<reference evidence="3 4" key="1">
    <citation type="submission" date="2008-07" db="EMBL/GenBank/DDBJ databases">
        <authorList>
            <person name="El-Sayed N."/>
            <person name="Caler E."/>
            <person name="Inman J."/>
            <person name="Amedeo P."/>
            <person name="Hass B."/>
            <person name="Wortman J."/>
        </authorList>
    </citation>
    <scope>NUCLEOTIDE SEQUENCE [LARGE SCALE GENOMIC DNA]</scope>
    <source>
        <strain evidence="4">ATCC 50983 / TXsc</strain>
    </source>
</reference>
<gene>
    <name evidence="3" type="ORF">Pmar_PMAR002169</name>
</gene>
<feature type="region of interest" description="Disordered" evidence="2">
    <location>
        <begin position="1"/>
        <end position="48"/>
    </location>
</feature>
<organism evidence="4">
    <name type="scientific">Perkinsus marinus (strain ATCC 50983 / TXsc)</name>
    <dbReference type="NCBI Taxonomy" id="423536"/>
    <lineage>
        <taxon>Eukaryota</taxon>
        <taxon>Sar</taxon>
        <taxon>Alveolata</taxon>
        <taxon>Perkinsozoa</taxon>
        <taxon>Perkinsea</taxon>
        <taxon>Perkinsida</taxon>
        <taxon>Perkinsidae</taxon>
        <taxon>Perkinsus</taxon>
    </lineage>
</organism>
<keyword evidence="1" id="KW-0175">Coiled coil</keyword>
<evidence type="ECO:0000256" key="1">
    <source>
        <dbReference type="SAM" id="Coils"/>
    </source>
</evidence>
<feature type="region of interest" description="Disordered" evidence="2">
    <location>
        <begin position="356"/>
        <end position="391"/>
    </location>
</feature>
<dbReference type="EMBL" id="GG680339">
    <property type="protein sequence ID" value="EER06800.1"/>
    <property type="molecule type" value="Genomic_DNA"/>
</dbReference>
<name>C5L8U2_PERM5</name>
<dbReference type="GeneID" id="9056827"/>
<dbReference type="AlphaFoldDB" id="C5L8U2"/>
<feature type="compositionally biased region" description="Polar residues" evidence="2">
    <location>
        <begin position="1"/>
        <end position="11"/>
    </location>
</feature>
<feature type="region of interest" description="Disordered" evidence="2">
    <location>
        <begin position="146"/>
        <end position="168"/>
    </location>
</feature>
<dbReference type="OMA" id="ANGINPP"/>
<dbReference type="RefSeq" id="XP_002774984.1">
    <property type="nucleotide sequence ID" value="XM_002774938.1"/>
</dbReference>
<evidence type="ECO:0000313" key="4">
    <source>
        <dbReference type="Proteomes" id="UP000007800"/>
    </source>
</evidence>
<feature type="compositionally biased region" description="Polar residues" evidence="2">
    <location>
        <begin position="31"/>
        <end position="41"/>
    </location>
</feature>
<protein>
    <submittedName>
        <fullName evidence="3">Uncharacterized protein</fullName>
    </submittedName>
</protein>
<feature type="coiled-coil region" evidence="1">
    <location>
        <begin position="196"/>
        <end position="237"/>
    </location>
</feature>